<gene>
    <name evidence="1" type="ORF">CDO52_26535</name>
</gene>
<evidence type="ECO:0000313" key="1">
    <source>
        <dbReference type="EMBL" id="ASU85883.1"/>
    </source>
</evidence>
<dbReference type="Gene3D" id="3.30.565.10">
    <property type="entry name" value="Histidine kinase-like ATPase, C-terminal domain"/>
    <property type="match status" value="1"/>
</dbReference>
<accession>A0A223SCS9</accession>
<evidence type="ECO:0008006" key="3">
    <source>
        <dbReference type="Google" id="ProtNLM"/>
    </source>
</evidence>
<dbReference type="CDD" id="cd16936">
    <property type="entry name" value="HATPase_RsbW-like"/>
    <property type="match status" value="1"/>
</dbReference>
<dbReference type="KEGG" id="ngv:CDO52_26535"/>
<dbReference type="PANTHER" id="PTHR35526:SF3">
    <property type="entry name" value="ANTI-SIGMA-F FACTOR RSBW"/>
    <property type="match status" value="1"/>
</dbReference>
<dbReference type="InterPro" id="IPR036890">
    <property type="entry name" value="HATPase_C_sf"/>
</dbReference>
<dbReference type="EMBL" id="CP022753">
    <property type="protein sequence ID" value="ASU85883.1"/>
    <property type="molecule type" value="Genomic_DNA"/>
</dbReference>
<keyword evidence="2" id="KW-1185">Reference proteome</keyword>
<dbReference type="PANTHER" id="PTHR35526">
    <property type="entry name" value="ANTI-SIGMA-F FACTOR RSBW-RELATED"/>
    <property type="match status" value="1"/>
</dbReference>
<dbReference type="Proteomes" id="UP000215005">
    <property type="component" value="Chromosome"/>
</dbReference>
<sequence>MFLRHDPQPDVTTVYLPGLCLGEVRSARDCVACLLRDEDPDIRDTATLLTSELAANALIHGDVRNAACPKSGRLAHIRPFHITVEILTREICVLVCGKGSRNARVRPKPQHTWNETGHGLAWVEAMSTAWGTHGDRISRTVWFILDRASAPVVG</sequence>
<proteinExistence type="predicted"/>
<evidence type="ECO:0000313" key="2">
    <source>
        <dbReference type="Proteomes" id="UP000215005"/>
    </source>
</evidence>
<dbReference type="OrthoDB" id="3425746at2"/>
<protein>
    <recommendedName>
        <fullName evidence="3">ATP-binding protein</fullName>
    </recommendedName>
</protein>
<dbReference type="AlphaFoldDB" id="A0A223SCS9"/>
<name>A0A223SCS9_9ACTN</name>
<dbReference type="InterPro" id="IPR050267">
    <property type="entry name" value="Anti-sigma-factor_SerPK"/>
</dbReference>
<reference evidence="1 2" key="1">
    <citation type="submission" date="2017-08" db="EMBL/GenBank/DDBJ databases">
        <title>The complete genome sequence of Nocardiopsis gilva YIM 90087.</title>
        <authorList>
            <person name="Yin M."/>
            <person name="Tang S."/>
        </authorList>
    </citation>
    <scope>NUCLEOTIDE SEQUENCE [LARGE SCALE GENOMIC DNA]</scope>
    <source>
        <strain evidence="1 2">YIM 90087</strain>
    </source>
</reference>
<dbReference type="RefSeq" id="WP_017618394.1">
    <property type="nucleotide sequence ID" value="NZ_ANBG01000165.1"/>
</dbReference>
<organism evidence="1 2">
    <name type="scientific">Nocardiopsis gilva YIM 90087</name>
    <dbReference type="NCBI Taxonomy" id="1235441"/>
    <lineage>
        <taxon>Bacteria</taxon>
        <taxon>Bacillati</taxon>
        <taxon>Actinomycetota</taxon>
        <taxon>Actinomycetes</taxon>
        <taxon>Streptosporangiales</taxon>
        <taxon>Nocardiopsidaceae</taxon>
        <taxon>Nocardiopsis</taxon>
    </lineage>
</organism>